<evidence type="ECO:0000256" key="2">
    <source>
        <dbReference type="RuleBase" id="RU003750"/>
    </source>
</evidence>
<dbReference type="GO" id="GO:0008654">
    <property type="term" value="P:phospholipid biosynthetic process"/>
    <property type="evidence" value="ECO:0007669"/>
    <property type="project" value="InterPro"/>
</dbReference>
<dbReference type="Proteomes" id="UP000053690">
    <property type="component" value="Unassembled WGS sequence"/>
</dbReference>
<feature type="transmembrane region" description="Helical" evidence="3">
    <location>
        <begin position="146"/>
        <end position="163"/>
    </location>
</feature>
<dbReference type="InterPro" id="IPR043130">
    <property type="entry name" value="CDP-OH_PTrfase_TM_dom"/>
</dbReference>
<evidence type="ECO:0000313" key="5">
    <source>
        <dbReference type="Proteomes" id="UP000053690"/>
    </source>
</evidence>
<feature type="transmembrane region" description="Helical" evidence="3">
    <location>
        <begin position="169"/>
        <end position="191"/>
    </location>
</feature>
<proteinExistence type="inferred from homology"/>
<dbReference type="InterPro" id="IPR000462">
    <property type="entry name" value="CDP-OH_P_trans"/>
</dbReference>
<dbReference type="Gene3D" id="1.20.120.1760">
    <property type="match status" value="1"/>
</dbReference>
<accession>A0A0X3U2D0</accession>
<keyword evidence="5" id="KW-1185">Reference proteome</keyword>
<comment type="caution">
    <text evidence="4">The sequence shown here is derived from an EMBL/GenBank/DDBJ whole genome shotgun (WGS) entry which is preliminary data.</text>
</comment>
<sequence>MPLLIFGVAVVLVMRGLRYSYPHNIFGLCNVVTLVRAAMVAFLAGAVIDATVSGWLVFWVAAAAFSLDGIDGWLARRAGLTSQFGARFDMETDALLAAVLAMWLLATGTTGPEILVLGFMRYLFCAASFFVTPLRADLPVSFRRKAICVIQIGALIALLFPMTPEFLAAPVSIFAAILLCWSFAVDINWLLRRAT</sequence>
<name>A0A0X3U2D0_9RHOB</name>
<dbReference type="GO" id="GO:0016780">
    <property type="term" value="F:phosphotransferase activity, for other substituted phosphate groups"/>
    <property type="evidence" value="ECO:0007669"/>
    <property type="project" value="InterPro"/>
</dbReference>
<dbReference type="AlphaFoldDB" id="A0A0X3U2D0"/>
<dbReference type="GO" id="GO:0016020">
    <property type="term" value="C:membrane"/>
    <property type="evidence" value="ECO:0007669"/>
    <property type="project" value="InterPro"/>
</dbReference>
<keyword evidence="3" id="KW-1133">Transmembrane helix</keyword>
<gene>
    <name evidence="4" type="ORF">AVO44_03785</name>
</gene>
<protein>
    <submittedName>
        <fullName evidence="4">CDP-alcohol phosphatidyltransferase</fullName>
    </submittedName>
</protein>
<comment type="similarity">
    <text evidence="2">Belongs to the CDP-alcohol phosphatidyltransferase class-I family.</text>
</comment>
<dbReference type="InterPro" id="IPR048254">
    <property type="entry name" value="CDP_ALCOHOL_P_TRANSF_CS"/>
</dbReference>
<dbReference type="EMBL" id="LQBP01000002">
    <property type="protein sequence ID" value="KUJ81401.1"/>
    <property type="molecule type" value="Genomic_DNA"/>
</dbReference>
<dbReference type="Pfam" id="PF01066">
    <property type="entry name" value="CDP-OH_P_transf"/>
    <property type="match status" value="1"/>
</dbReference>
<evidence type="ECO:0000256" key="3">
    <source>
        <dbReference type="SAM" id="Phobius"/>
    </source>
</evidence>
<dbReference type="STRING" id="1685378.AVO44_03785"/>
<feature type="transmembrane region" description="Helical" evidence="3">
    <location>
        <begin position="34"/>
        <end position="67"/>
    </location>
</feature>
<keyword evidence="1 2" id="KW-0808">Transferase</keyword>
<evidence type="ECO:0000313" key="4">
    <source>
        <dbReference type="EMBL" id="KUJ81401.1"/>
    </source>
</evidence>
<evidence type="ECO:0000256" key="1">
    <source>
        <dbReference type="ARBA" id="ARBA00022679"/>
    </source>
</evidence>
<dbReference type="PROSITE" id="PS00379">
    <property type="entry name" value="CDP_ALCOHOL_P_TRANSF"/>
    <property type="match status" value="1"/>
</dbReference>
<organism evidence="4 5">
    <name type="scientific">Ruegeria profundi</name>
    <dbReference type="NCBI Taxonomy" id="1685378"/>
    <lineage>
        <taxon>Bacteria</taxon>
        <taxon>Pseudomonadati</taxon>
        <taxon>Pseudomonadota</taxon>
        <taxon>Alphaproteobacteria</taxon>
        <taxon>Rhodobacterales</taxon>
        <taxon>Roseobacteraceae</taxon>
        <taxon>Ruegeria</taxon>
    </lineage>
</organism>
<feature type="transmembrane region" description="Helical" evidence="3">
    <location>
        <begin position="88"/>
        <end position="108"/>
    </location>
</feature>
<keyword evidence="3" id="KW-0472">Membrane</keyword>
<keyword evidence="3" id="KW-0812">Transmembrane</keyword>
<reference evidence="5" key="1">
    <citation type="submission" date="2015-12" db="EMBL/GenBank/DDBJ databases">
        <authorList>
            <person name="Zhang G."/>
            <person name="Stingl U."/>
        </authorList>
    </citation>
    <scope>NUCLEOTIDE SEQUENCE [LARGE SCALE GENOMIC DNA]</scope>
    <source>
        <strain evidence="5">ZGT108</strain>
    </source>
</reference>